<dbReference type="VEuPathDB" id="FungiDB:CIHG_10535"/>
<sequence>MVIDDNGGGGAVAVVVGRAGAAFGKSLPRPGASPGRLGGQGVCAYVTSLGSPQAGTGLTLIYCHADPHFTSSIEFTHNTSKLNDEETLTYTLTELDYIEKDLWKVYHKNNPLKNN</sequence>
<gene>
    <name evidence="1" type="ORF">CIHG_10535</name>
</gene>
<organism evidence="1 2">
    <name type="scientific">Coccidioides immitis H538.4</name>
    <dbReference type="NCBI Taxonomy" id="396776"/>
    <lineage>
        <taxon>Eukaryota</taxon>
        <taxon>Fungi</taxon>
        <taxon>Dikarya</taxon>
        <taxon>Ascomycota</taxon>
        <taxon>Pezizomycotina</taxon>
        <taxon>Eurotiomycetes</taxon>
        <taxon>Eurotiomycetidae</taxon>
        <taxon>Onygenales</taxon>
        <taxon>Onygenaceae</taxon>
        <taxon>Coccidioides</taxon>
    </lineage>
</organism>
<evidence type="ECO:0000313" key="2">
    <source>
        <dbReference type="Proteomes" id="UP000054563"/>
    </source>
</evidence>
<proteinExistence type="predicted"/>
<dbReference type="AlphaFoldDB" id="A0A0J8S5M8"/>
<evidence type="ECO:0000313" key="1">
    <source>
        <dbReference type="EMBL" id="KMU92730.1"/>
    </source>
</evidence>
<dbReference type="EMBL" id="DS017181">
    <property type="protein sequence ID" value="KMU92730.1"/>
    <property type="molecule type" value="Genomic_DNA"/>
</dbReference>
<name>A0A0J8S5M8_COCIT</name>
<dbReference type="Proteomes" id="UP000054563">
    <property type="component" value="Unassembled WGS sequence"/>
</dbReference>
<protein>
    <submittedName>
        <fullName evidence="1">Uncharacterized protein</fullName>
    </submittedName>
</protein>
<accession>A0A0J8S5M8</accession>
<reference evidence="2" key="1">
    <citation type="journal article" date="2010" name="Genome Res.">
        <title>Population genomic sequencing of Coccidioides fungi reveals recent hybridization and transposon control.</title>
        <authorList>
            <person name="Neafsey D.E."/>
            <person name="Barker B.M."/>
            <person name="Sharpton T.J."/>
            <person name="Stajich J.E."/>
            <person name="Park D.J."/>
            <person name="Whiston E."/>
            <person name="Hung C.-Y."/>
            <person name="McMahan C."/>
            <person name="White J."/>
            <person name="Sykes S."/>
            <person name="Heiman D."/>
            <person name="Young S."/>
            <person name="Zeng Q."/>
            <person name="Abouelleil A."/>
            <person name="Aftuck L."/>
            <person name="Bessette D."/>
            <person name="Brown A."/>
            <person name="FitzGerald M."/>
            <person name="Lui A."/>
            <person name="Macdonald J.P."/>
            <person name="Priest M."/>
            <person name="Orbach M.J."/>
            <person name="Galgiani J.N."/>
            <person name="Kirkland T.N."/>
            <person name="Cole G.T."/>
            <person name="Birren B.W."/>
            <person name="Henn M.R."/>
            <person name="Taylor J.W."/>
            <person name="Rounsley S.D."/>
        </authorList>
    </citation>
    <scope>NUCLEOTIDE SEQUENCE [LARGE SCALE GENOMIC DNA]</scope>
    <source>
        <strain evidence="2">H538.4</strain>
    </source>
</reference>